<dbReference type="Gene3D" id="3.40.50.800">
    <property type="entry name" value="Anticodon-binding domain"/>
    <property type="match status" value="1"/>
</dbReference>
<accession>A0A6M2DFR3</accession>
<dbReference type="SMART" id="SM00360">
    <property type="entry name" value="RRM"/>
    <property type="match status" value="1"/>
</dbReference>
<dbReference type="InterPro" id="IPR052600">
    <property type="entry name" value="Nuc_rcpt_coact/corep"/>
</dbReference>
<feature type="region of interest" description="Disordered" evidence="3">
    <location>
        <begin position="106"/>
        <end position="160"/>
    </location>
</feature>
<sequence length="443" mass="50043">MYRQDNSKIFMKDPSTANCRVYIGNLSDVVSSQDLETHFSKYGNVLGVNLHKGFGFIQYEKELSVNDAIKMEHQNIFHGRNLVVRRAQSGFGYQNVSTNREQGMFTGLPVHDNPRQGRLGDNQQFGGGFPDSGGRGRRSGDMNRPRGGMSNAPGRLNMLHDRSPIDQQNMYPPMNLPKGPNNPPTNRDECDRNDCEIIVLAKSLTKYAEFIEEKLLNIGLTVDLLYPNDDVPIRRVLANISSRGCLYAILVLPQNQEHHSMTLNILYGSPQEHRNILLSDGITLMKNDYEINYKGNGAKVQNFANVPFAKDRHPNSIHALISILDNNKMLTVLQYDKLIRYLQDRREEQVKTELGDCNDIAMETTQTKTQQELQQRILSILNKPDTVSKPNIPDMSMNPQWSSSQLSKPPTSTPILYDPTVQKALDSLIQGNLLQNIGVNRFS</sequence>
<dbReference type="InterPro" id="IPR035979">
    <property type="entry name" value="RBD_domain_sf"/>
</dbReference>
<dbReference type="Gene3D" id="3.30.70.330">
    <property type="match status" value="1"/>
</dbReference>
<proteinExistence type="predicted"/>
<feature type="compositionally biased region" description="Polar residues" evidence="3">
    <location>
        <begin position="397"/>
        <end position="411"/>
    </location>
</feature>
<dbReference type="PROSITE" id="PS50102">
    <property type="entry name" value="RRM"/>
    <property type="match status" value="1"/>
</dbReference>
<evidence type="ECO:0000256" key="3">
    <source>
        <dbReference type="SAM" id="MobiDB-lite"/>
    </source>
</evidence>
<reference evidence="5" key="1">
    <citation type="submission" date="2020-03" db="EMBL/GenBank/DDBJ databases">
        <title>Transcriptomic Profiling of the Digestive Tract of the Rat Flea, Xenopsylla cheopis, Following Blood Feeding and Infection with Yersinia pestis.</title>
        <authorList>
            <person name="Bland D.M."/>
            <person name="Martens C.A."/>
            <person name="Virtaneva K."/>
            <person name="Kanakabandi K."/>
            <person name="Long D."/>
            <person name="Rosenke R."/>
            <person name="Saturday G.A."/>
            <person name="Hoyt F.H."/>
            <person name="Bruno D.P."/>
            <person name="Ribeiro J.M.C."/>
            <person name="Hinnebusch J."/>
        </authorList>
    </citation>
    <scope>NUCLEOTIDE SEQUENCE</scope>
</reference>
<dbReference type="GO" id="GO:0003723">
    <property type="term" value="F:RNA binding"/>
    <property type="evidence" value="ECO:0007669"/>
    <property type="project" value="UniProtKB-UniRule"/>
</dbReference>
<organism evidence="5">
    <name type="scientific">Xenopsylla cheopis</name>
    <name type="common">Oriental rat flea</name>
    <name type="synonym">Pulex cheopis</name>
    <dbReference type="NCBI Taxonomy" id="163159"/>
    <lineage>
        <taxon>Eukaryota</taxon>
        <taxon>Metazoa</taxon>
        <taxon>Ecdysozoa</taxon>
        <taxon>Arthropoda</taxon>
        <taxon>Hexapoda</taxon>
        <taxon>Insecta</taxon>
        <taxon>Pterygota</taxon>
        <taxon>Neoptera</taxon>
        <taxon>Endopterygota</taxon>
        <taxon>Siphonaptera</taxon>
        <taxon>Pulicidae</taxon>
        <taxon>Xenopsyllinae</taxon>
        <taxon>Xenopsylla</taxon>
    </lineage>
</organism>
<keyword evidence="1 2" id="KW-0694">RNA-binding</keyword>
<dbReference type="InterPro" id="IPR036621">
    <property type="entry name" value="Anticodon-bd_dom_sf"/>
</dbReference>
<dbReference type="EMBL" id="GIIL01001220">
    <property type="protein sequence ID" value="NOV44946.1"/>
    <property type="molecule type" value="Transcribed_RNA"/>
</dbReference>
<feature type="domain" description="RRM" evidence="4">
    <location>
        <begin position="19"/>
        <end position="89"/>
    </location>
</feature>
<dbReference type="PANTHER" id="PTHR23295:SF6">
    <property type="entry name" value="NEOSIN, ISOFORM A"/>
    <property type="match status" value="1"/>
</dbReference>
<keyword evidence="5" id="KW-0675">Receptor</keyword>
<dbReference type="SUPFAM" id="SSF54928">
    <property type="entry name" value="RNA-binding domain, RBD"/>
    <property type="match status" value="1"/>
</dbReference>
<name>A0A6M2DFR3_XENCH</name>
<dbReference type="PANTHER" id="PTHR23295">
    <property type="entry name" value="NUCLEAR RECEPTOR COACTIVATOR 5-RELATED"/>
    <property type="match status" value="1"/>
</dbReference>
<evidence type="ECO:0000313" key="5">
    <source>
        <dbReference type="EMBL" id="NOV44946.1"/>
    </source>
</evidence>
<evidence type="ECO:0000259" key="4">
    <source>
        <dbReference type="PROSITE" id="PS50102"/>
    </source>
</evidence>
<protein>
    <submittedName>
        <fullName evidence="5">Putative nuclear receptor coactivator 5 dufourea novaeangliae</fullName>
    </submittedName>
</protein>
<feature type="region of interest" description="Disordered" evidence="3">
    <location>
        <begin position="384"/>
        <end position="411"/>
    </location>
</feature>
<dbReference type="Pfam" id="PF00076">
    <property type="entry name" value="RRM_1"/>
    <property type="match status" value="1"/>
</dbReference>
<evidence type="ECO:0000256" key="2">
    <source>
        <dbReference type="PROSITE-ProRule" id="PRU00176"/>
    </source>
</evidence>
<dbReference type="SUPFAM" id="SSF52954">
    <property type="entry name" value="Class II aaRS ABD-related"/>
    <property type="match status" value="1"/>
</dbReference>
<dbReference type="InterPro" id="IPR012677">
    <property type="entry name" value="Nucleotide-bd_a/b_plait_sf"/>
</dbReference>
<dbReference type="AlphaFoldDB" id="A0A6M2DFR3"/>
<evidence type="ECO:0000256" key="1">
    <source>
        <dbReference type="ARBA" id="ARBA00022884"/>
    </source>
</evidence>
<dbReference type="InterPro" id="IPR000504">
    <property type="entry name" value="RRM_dom"/>
</dbReference>